<evidence type="ECO:0000313" key="5">
    <source>
        <dbReference type="Proteomes" id="UP000233766"/>
    </source>
</evidence>
<dbReference type="InterPro" id="IPR007527">
    <property type="entry name" value="Znf_SWIM"/>
</dbReference>
<protein>
    <submittedName>
        <fullName evidence="4">SWIM zinc finger protein</fullName>
    </submittedName>
</protein>
<evidence type="ECO:0000313" key="4">
    <source>
        <dbReference type="EMBL" id="PKV79980.1"/>
    </source>
</evidence>
<dbReference type="EMBL" id="PJMW01000002">
    <property type="protein sequence ID" value="PKV79980.1"/>
    <property type="molecule type" value="Genomic_DNA"/>
</dbReference>
<keyword evidence="1" id="KW-0863">Zinc-finger</keyword>
<keyword evidence="1" id="KW-0862">Zinc</keyword>
<dbReference type="PROSITE" id="PS50966">
    <property type="entry name" value="ZF_SWIM"/>
    <property type="match status" value="1"/>
</dbReference>
<feature type="domain" description="SWIM-type" evidence="3">
    <location>
        <begin position="55"/>
        <end position="88"/>
    </location>
</feature>
<keyword evidence="5" id="KW-1185">Reference proteome</keyword>
<name>A0A2N3VEB7_9NOCA</name>
<dbReference type="Proteomes" id="UP000233766">
    <property type="component" value="Unassembled WGS sequence"/>
</dbReference>
<evidence type="ECO:0000259" key="3">
    <source>
        <dbReference type="PROSITE" id="PS50966"/>
    </source>
</evidence>
<comment type="caution">
    <text evidence="4">The sequence shown here is derived from an EMBL/GenBank/DDBJ whole genome shotgun (WGS) entry which is preliminary data.</text>
</comment>
<dbReference type="InterPro" id="IPR043746">
    <property type="entry name" value="DUF5691"/>
</dbReference>
<dbReference type="Pfam" id="PF04434">
    <property type="entry name" value="SWIM"/>
    <property type="match status" value="1"/>
</dbReference>
<accession>A0A2N3VEB7</accession>
<dbReference type="Pfam" id="PF18944">
    <property type="entry name" value="DUF5691"/>
    <property type="match status" value="2"/>
</dbReference>
<gene>
    <name evidence="4" type="ORF">ATK86_4396</name>
</gene>
<evidence type="ECO:0000256" key="1">
    <source>
        <dbReference type="PROSITE-ProRule" id="PRU00325"/>
    </source>
</evidence>
<sequence length="1028" mass="110346">MTEQRTPWTEDQVRALAPDASSLAAARKLAGRWRETGTAGNAVWGLCQGSGAKPYQAIVDLDGPAYKCSCPSRKFPCKHALSLLLTWSGGQTPVREAPADFAAEWLAGRAAKAAAPPKAKAASTPSQATVEQRRARVAAGLTELEVWLTDQIRTGLAQTDRSYAAYEAIAARMVDAQAPRIAEALRRLPTAVVTTEHWPELLLREYSRLHLLVLAHRRIDALPEPLRAGVRTHVGYPTSAESVLAEPAVRDRWLVLGMRVSEEERLHTRRTWLRGRGNGRWALLIEHSFGTPNFTGEVPAPGNEVDAELHYYPGAAPLRAQWGTRHGVPEPFTTVPAVGGTTIDDALAAYAGALSADPWLRAWPALLTDVVPVLDENGWQLVASDGTALPLPGGVRPWRLIAVAGGHPVTVCGEWRADGFDPISVLCAGEVSDLETEFPTETTPTPALAELVSVALLGTARRSADSVHLDAAVAAAVPQHAGEPATRLLHTAALQDLYVRGGQLPRTAAKPAPAVDDPRPLLPRPAADRLSRLLTDKSPFLAEWFTAAAPFGYRLPDVLCVQALSAASDTALREPLLRMAGRRGRWLAARNPAWAKLVEEFPADAAPPSAGGAVESEQPQPPAGAADTQIDTDPRTTRSAGPTTSPEHDATSAERGSAGPTTSAEHGATPAEQGGGTEAGTRAAHDVWLFGTSGERKDWFARIRRADPAAALAVLTAAWPKESGPVKAELLGLLADGLSTADEALLERALDDRRGDVRRTATTLLNRLPDAAFGRRMAALVASWIRVADDGTVDVRVPAELDAQARRDGITDATDQAKLRWDTPDSTITTLHQAIAATPLTAWSSIVRATEERTPATALTLSLPPRYAKAIVDGWVDATLAQHDTAWARALFAHATPTEQAVLRRRELFTLLDAADRIEHVLDLDAHQLNELHAILPGLDHPWPEPVAGHVLRLLGERARTTARQPHASAGVYTDRALLTAASVHLPAELATRVSALADTTDDPAWQQAFHRLAHDLTDRATMLEELR</sequence>
<organism evidence="4 5">
    <name type="scientific">Nocardia fluminea</name>
    <dbReference type="NCBI Taxonomy" id="134984"/>
    <lineage>
        <taxon>Bacteria</taxon>
        <taxon>Bacillati</taxon>
        <taxon>Actinomycetota</taxon>
        <taxon>Actinomycetes</taxon>
        <taxon>Mycobacteriales</taxon>
        <taxon>Nocardiaceae</taxon>
        <taxon>Nocardia</taxon>
    </lineage>
</organism>
<feature type="region of interest" description="Disordered" evidence="2">
    <location>
        <begin position="605"/>
        <end position="679"/>
    </location>
</feature>
<evidence type="ECO:0000256" key="2">
    <source>
        <dbReference type="SAM" id="MobiDB-lite"/>
    </source>
</evidence>
<reference evidence="4 5" key="1">
    <citation type="submission" date="2017-12" db="EMBL/GenBank/DDBJ databases">
        <title>Sequencing the genomes of 1000 Actinobacteria strains.</title>
        <authorList>
            <person name="Klenk H.-P."/>
        </authorList>
    </citation>
    <scope>NUCLEOTIDE SEQUENCE [LARGE SCALE GENOMIC DNA]</scope>
    <source>
        <strain evidence="4 5">DSM 44489</strain>
    </source>
</reference>
<keyword evidence="1" id="KW-0479">Metal-binding</keyword>
<dbReference type="AlphaFoldDB" id="A0A2N3VEB7"/>
<dbReference type="GO" id="GO:0008270">
    <property type="term" value="F:zinc ion binding"/>
    <property type="evidence" value="ECO:0007669"/>
    <property type="project" value="UniProtKB-KW"/>
</dbReference>
<proteinExistence type="predicted"/>
<dbReference type="RefSeq" id="WP_245914625.1">
    <property type="nucleotide sequence ID" value="NZ_PJMW01000002.1"/>
</dbReference>